<dbReference type="InterPro" id="IPR027417">
    <property type="entry name" value="P-loop_NTPase"/>
</dbReference>
<reference evidence="2 3" key="1">
    <citation type="submission" date="2020-08" db="EMBL/GenBank/DDBJ databases">
        <title>Genomic Encyclopedia of Type Strains, Phase IV (KMG-IV): sequencing the most valuable type-strain genomes for metagenomic binning, comparative biology and taxonomic classification.</title>
        <authorList>
            <person name="Goeker M."/>
        </authorList>
    </citation>
    <scope>NUCLEOTIDE SEQUENCE [LARGE SCALE GENOMIC DNA]</scope>
    <source>
        <strain evidence="2 3">DSM 45615</strain>
    </source>
</reference>
<gene>
    <name evidence="2" type="ORF">HNP84_004158</name>
</gene>
<comment type="caution">
    <text evidence="2">The sequence shown here is derived from an EMBL/GenBank/DDBJ whole genome shotgun (WGS) entry which is preliminary data.</text>
</comment>
<dbReference type="RefSeq" id="WP_185051331.1">
    <property type="nucleotide sequence ID" value="NZ_BAABIX010000007.1"/>
</dbReference>
<sequence>MGEVMRIRCPLCARSLTWETARVVVIGDDGRTSPYVPGQSRDPADRRAEEERLARVCAGGGLGEHFLPYGYGHYGPPVVIGVVGQGSAGKTHLLAAMVRSFMHAGRTGALPLRVDPLDLRIHRRFEQRAIVPFLEERRVLPITPATATIELTDALRVYNPRTRGYHAVVFFDVGGERLEADRDNHFLRALNALLFVVDGELLLGRRGARGGDRVFGTVISRLTSLHGYTRAGHLALPAALVVAKADRLRFLDEPDVNRWFAHPDSEQFDLDTVEDESRDVHRLLSLRGPGFLGPASVFLRSSLHLASAAGASPMEAGERFRQRGFGPRRTVKPLLWLLAQRQVLGPAGGGQRGTR</sequence>
<proteinExistence type="predicted"/>
<dbReference type="EMBL" id="JACHGN010000008">
    <property type="protein sequence ID" value="MBB5134426.1"/>
    <property type="molecule type" value="Genomic_DNA"/>
</dbReference>
<dbReference type="Pfam" id="PF19993">
    <property type="entry name" value="DO-GTPase2"/>
    <property type="match status" value="1"/>
</dbReference>
<evidence type="ECO:0000259" key="1">
    <source>
        <dbReference type="Pfam" id="PF19993"/>
    </source>
</evidence>
<feature type="domain" description="Double-GTPase 2" evidence="1">
    <location>
        <begin position="79"/>
        <end position="252"/>
    </location>
</feature>
<dbReference type="SUPFAM" id="SSF52540">
    <property type="entry name" value="P-loop containing nucleoside triphosphate hydrolases"/>
    <property type="match status" value="1"/>
</dbReference>
<dbReference type="InterPro" id="IPR045528">
    <property type="entry name" value="DO-GTPase2"/>
</dbReference>
<organism evidence="2 3">
    <name type="scientific">Thermocatellispora tengchongensis</name>
    <dbReference type="NCBI Taxonomy" id="1073253"/>
    <lineage>
        <taxon>Bacteria</taxon>
        <taxon>Bacillati</taxon>
        <taxon>Actinomycetota</taxon>
        <taxon>Actinomycetes</taxon>
        <taxon>Streptosporangiales</taxon>
        <taxon>Streptosporangiaceae</taxon>
        <taxon>Thermocatellispora</taxon>
    </lineage>
</organism>
<accession>A0A840P769</accession>
<evidence type="ECO:0000313" key="2">
    <source>
        <dbReference type="EMBL" id="MBB5134426.1"/>
    </source>
</evidence>
<dbReference type="AlphaFoldDB" id="A0A840P769"/>
<name>A0A840P769_9ACTN</name>
<dbReference type="Proteomes" id="UP000578449">
    <property type="component" value="Unassembled WGS sequence"/>
</dbReference>
<evidence type="ECO:0000313" key="3">
    <source>
        <dbReference type="Proteomes" id="UP000578449"/>
    </source>
</evidence>
<protein>
    <recommendedName>
        <fullName evidence="1">Double-GTPase 2 domain-containing protein</fullName>
    </recommendedName>
</protein>
<keyword evidence="3" id="KW-1185">Reference proteome</keyword>